<reference evidence="1 2" key="1">
    <citation type="submission" date="2014-12" db="EMBL/GenBank/DDBJ databases">
        <authorList>
            <person name="Neuveglise Cecile"/>
        </authorList>
    </citation>
    <scope>NUCLEOTIDE SEQUENCE [LARGE SCALE GENOMIC DNA]</scope>
    <source>
        <strain evidence="1 2">CBS 12615</strain>
    </source>
</reference>
<keyword evidence="2" id="KW-1185">Reference proteome</keyword>
<dbReference type="EMBL" id="LN736361">
    <property type="protein sequence ID" value="CEP61009.1"/>
    <property type="molecule type" value="Genomic_DNA"/>
</dbReference>
<dbReference type="HOGENOM" id="CLU_1678216_0_0_1"/>
<organism evidence="1 2">
    <name type="scientific">Lachancea lanzarotensis</name>
    <dbReference type="NCBI Taxonomy" id="1245769"/>
    <lineage>
        <taxon>Eukaryota</taxon>
        <taxon>Fungi</taxon>
        <taxon>Dikarya</taxon>
        <taxon>Ascomycota</taxon>
        <taxon>Saccharomycotina</taxon>
        <taxon>Saccharomycetes</taxon>
        <taxon>Saccharomycetales</taxon>
        <taxon>Saccharomycetaceae</taxon>
        <taxon>Lachancea</taxon>
    </lineage>
</organism>
<accession>A0A0C7MU84</accession>
<dbReference type="AlphaFoldDB" id="A0A0C7MU84"/>
<protein>
    <submittedName>
        <fullName evidence="1">LALA0S02e04698g1_1</fullName>
    </submittedName>
</protein>
<proteinExistence type="predicted"/>
<evidence type="ECO:0000313" key="1">
    <source>
        <dbReference type="EMBL" id="CEP61009.1"/>
    </source>
</evidence>
<evidence type="ECO:0000313" key="2">
    <source>
        <dbReference type="Proteomes" id="UP000054304"/>
    </source>
</evidence>
<dbReference type="RefSeq" id="XP_022627247.1">
    <property type="nucleotide sequence ID" value="XM_022773752.1"/>
</dbReference>
<gene>
    <name evidence="1" type="ORF">LALA0_S02e04698g</name>
</gene>
<sequence>MTVKNNKITTAFAWCSTSRKDPFYTKVDRKRDQGLVTIQKFLRVWSRMECHENRQNSFNAAQILNLETDFSSSRVWHLSAQMRIKIHTQFPEKALGPSLERSRLRILFKILHVDIQRNRPFTLATRLACCCIFSEFQIKTCSRISRTRQETDNCHPS</sequence>
<dbReference type="GeneID" id="34684422"/>
<name>A0A0C7MU84_9SACH</name>
<dbReference type="Proteomes" id="UP000054304">
    <property type="component" value="Unassembled WGS sequence"/>
</dbReference>